<sequence>MTNAVKIFYWDKALLNKVIRKNSLESNVNESTNMLFFNPLENMLWPCGKKRDDKHIIEVKTQGEDWPILFVKSRISVQTISCIRNKPKKTANYVDHVPSLKCRLL</sequence>
<keyword evidence="2" id="KW-1185">Reference proteome</keyword>
<name>A0A1A9V518_GLOAU</name>
<accession>A0A1A9V518</accession>
<proteinExistence type="predicted"/>
<dbReference type="AlphaFoldDB" id="A0A1A9V518"/>
<dbReference type="EnsemblMetazoa" id="GAUT026146-RA">
    <property type="protein sequence ID" value="GAUT026146-PA"/>
    <property type="gene ID" value="GAUT026146"/>
</dbReference>
<evidence type="ECO:0000313" key="2">
    <source>
        <dbReference type="Proteomes" id="UP000078200"/>
    </source>
</evidence>
<protein>
    <submittedName>
        <fullName evidence="1">Uncharacterized protein</fullName>
    </submittedName>
</protein>
<evidence type="ECO:0000313" key="1">
    <source>
        <dbReference type="EnsemblMetazoa" id="GAUT026146-PA"/>
    </source>
</evidence>
<dbReference type="Proteomes" id="UP000078200">
    <property type="component" value="Unassembled WGS sequence"/>
</dbReference>
<dbReference type="VEuPathDB" id="VectorBase:GAUT026146"/>
<reference evidence="1" key="1">
    <citation type="submission" date="2020-05" db="UniProtKB">
        <authorList>
            <consortium name="EnsemblMetazoa"/>
        </authorList>
    </citation>
    <scope>IDENTIFICATION</scope>
    <source>
        <strain evidence="1">TTRI</strain>
    </source>
</reference>
<organism evidence="1 2">
    <name type="scientific">Glossina austeni</name>
    <name type="common">Savannah tsetse fly</name>
    <dbReference type="NCBI Taxonomy" id="7395"/>
    <lineage>
        <taxon>Eukaryota</taxon>
        <taxon>Metazoa</taxon>
        <taxon>Ecdysozoa</taxon>
        <taxon>Arthropoda</taxon>
        <taxon>Hexapoda</taxon>
        <taxon>Insecta</taxon>
        <taxon>Pterygota</taxon>
        <taxon>Neoptera</taxon>
        <taxon>Endopterygota</taxon>
        <taxon>Diptera</taxon>
        <taxon>Brachycera</taxon>
        <taxon>Muscomorpha</taxon>
        <taxon>Hippoboscoidea</taxon>
        <taxon>Glossinidae</taxon>
        <taxon>Glossina</taxon>
    </lineage>
</organism>